<keyword evidence="1" id="KW-1133">Transmembrane helix</keyword>
<protein>
    <recommendedName>
        <fullName evidence="4">DUF3311 domain-containing protein</fullName>
    </recommendedName>
</protein>
<dbReference type="AlphaFoldDB" id="A0A8J3NEW4"/>
<sequence>MAEHGARPARRGWQWLLLIPILAPLPVGLYDRLEPRLWGIPFFYWYQVGCAFLATAVTVLVYQLSRRGRR</sequence>
<evidence type="ECO:0000313" key="3">
    <source>
        <dbReference type="Proteomes" id="UP000601223"/>
    </source>
</evidence>
<dbReference type="Pfam" id="PF11755">
    <property type="entry name" value="DUF3311"/>
    <property type="match status" value="1"/>
</dbReference>
<evidence type="ECO:0000313" key="2">
    <source>
        <dbReference type="EMBL" id="GIF78792.1"/>
    </source>
</evidence>
<feature type="transmembrane region" description="Helical" evidence="1">
    <location>
        <begin position="42"/>
        <end position="62"/>
    </location>
</feature>
<reference evidence="2 3" key="1">
    <citation type="submission" date="2021-01" db="EMBL/GenBank/DDBJ databases">
        <title>Whole genome shotgun sequence of Catellatospora bangladeshensis NBRC 107357.</title>
        <authorList>
            <person name="Komaki H."/>
            <person name="Tamura T."/>
        </authorList>
    </citation>
    <scope>NUCLEOTIDE SEQUENCE [LARGE SCALE GENOMIC DNA]</scope>
    <source>
        <strain evidence="2 3">NBRC 107357</strain>
    </source>
</reference>
<keyword evidence="1" id="KW-0812">Transmembrane</keyword>
<evidence type="ECO:0000256" key="1">
    <source>
        <dbReference type="SAM" id="Phobius"/>
    </source>
</evidence>
<organism evidence="2 3">
    <name type="scientific">Catellatospora bangladeshensis</name>
    <dbReference type="NCBI Taxonomy" id="310355"/>
    <lineage>
        <taxon>Bacteria</taxon>
        <taxon>Bacillati</taxon>
        <taxon>Actinomycetota</taxon>
        <taxon>Actinomycetes</taxon>
        <taxon>Micromonosporales</taxon>
        <taxon>Micromonosporaceae</taxon>
        <taxon>Catellatospora</taxon>
    </lineage>
</organism>
<keyword evidence="3" id="KW-1185">Reference proteome</keyword>
<dbReference type="EMBL" id="BONF01000002">
    <property type="protein sequence ID" value="GIF78792.1"/>
    <property type="molecule type" value="Genomic_DNA"/>
</dbReference>
<name>A0A8J3NEW4_9ACTN</name>
<proteinExistence type="predicted"/>
<dbReference type="RefSeq" id="WP_203740474.1">
    <property type="nucleotide sequence ID" value="NZ_BONF01000002.1"/>
</dbReference>
<gene>
    <name evidence="2" type="ORF">Cba03nite_01410</name>
</gene>
<keyword evidence="1" id="KW-0472">Membrane</keyword>
<dbReference type="InterPro" id="IPR021741">
    <property type="entry name" value="DUF3311"/>
</dbReference>
<accession>A0A8J3NEW4</accession>
<feature type="transmembrane region" description="Helical" evidence="1">
    <location>
        <begin position="12"/>
        <end position="30"/>
    </location>
</feature>
<dbReference type="Proteomes" id="UP000601223">
    <property type="component" value="Unassembled WGS sequence"/>
</dbReference>
<evidence type="ECO:0008006" key="4">
    <source>
        <dbReference type="Google" id="ProtNLM"/>
    </source>
</evidence>
<comment type="caution">
    <text evidence="2">The sequence shown here is derived from an EMBL/GenBank/DDBJ whole genome shotgun (WGS) entry which is preliminary data.</text>
</comment>